<evidence type="ECO:0000313" key="9">
    <source>
        <dbReference type="EMBL" id="MBC5724274.1"/>
    </source>
</evidence>
<comment type="subcellular location">
    <subcellularLocation>
        <location evidence="1 7">Cell membrane</location>
        <topology evidence="1 7">Multi-pass membrane protein</topology>
    </subcellularLocation>
</comment>
<dbReference type="RefSeq" id="WP_054326611.1">
    <property type="nucleotide sequence ID" value="NZ_JACOPL010000002.1"/>
</dbReference>
<evidence type="ECO:0000259" key="8">
    <source>
        <dbReference type="PROSITE" id="PS50928"/>
    </source>
</evidence>
<evidence type="ECO:0000256" key="4">
    <source>
        <dbReference type="ARBA" id="ARBA00022692"/>
    </source>
</evidence>
<keyword evidence="4 7" id="KW-0812">Transmembrane</keyword>
<comment type="caution">
    <text evidence="9">The sequence shown here is derived from an EMBL/GenBank/DDBJ whole genome shotgun (WGS) entry which is preliminary data.</text>
</comment>
<dbReference type="GO" id="GO:0005886">
    <property type="term" value="C:plasma membrane"/>
    <property type="evidence" value="ECO:0007669"/>
    <property type="project" value="UniProtKB-SubCell"/>
</dbReference>
<evidence type="ECO:0000256" key="7">
    <source>
        <dbReference type="RuleBase" id="RU363032"/>
    </source>
</evidence>
<keyword evidence="2 7" id="KW-0813">Transport</keyword>
<dbReference type="CDD" id="cd06261">
    <property type="entry name" value="TM_PBP2"/>
    <property type="match status" value="1"/>
</dbReference>
<sequence>MKQLKNLEFFSNWKWILSIISVVLFFIAWHIYGLNTRVPTPIETVSMLVEMFERKRVGSASLLVHIGASMKRITLGFVFSCIIGIVLGVLMGWFKTFRAIFQPIFEMIRPVPGLAWIPLFILWFGIGDKTNIIMIVFGAFVPICLNTYHGMTHVDPTLIKAGKILGANNTNMLKNIVLPDSIPAIVAGMRTSLGSCWMSVVASEMIVARSGLGYVILSAMDSMNYEMVMATMILIAVGCAVYNFLFTKLERVLCPWLYLKQK</sequence>
<evidence type="ECO:0000256" key="6">
    <source>
        <dbReference type="ARBA" id="ARBA00023136"/>
    </source>
</evidence>
<keyword evidence="10" id="KW-1185">Reference proteome</keyword>
<evidence type="ECO:0000313" key="10">
    <source>
        <dbReference type="Proteomes" id="UP000606499"/>
    </source>
</evidence>
<dbReference type="Pfam" id="PF00528">
    <property type="entry name" value="BPD_transp_1"/>
    <property type="match status" value="1"/>
</dbReference>
<evidence type="ECO:0000256" key="3">
    <source>
        <dbReference type="ARBA" id="ARBA00022475"/>
    </source>
</evidence>
<dbReference type="Gene3D" id="1.10.3720.10">
    <property type="entry name" value="MetI-like"/>
    <property type="match status" value="1"/>
</dbReference>
<evidence type="ECO:0000256" key="5">
    <source>
        <dbReference type="ARBA" id="ARBA00022989"/>
    </source>
</evidence>
<organism evidence="9 10">
    <name type="scientific">Agathobaculum faecis</name>
    <dbReference type="NCBI Taxonomy" id="2763013"/>
    <lineage>
        <taxon>Bacteria</taxon>
        <taxon>Bacillati</taxon>
        <taxon>Bacillota</taxon>
        <taxon>Clostridia</taxon>
        <taxon>Eubacteriales</taxon>
        <taxon>Butyricicoccaceae</taxon>
        <taxon>Agathobaculum</taxon>
    </lineage>
</organism>
<dbReference type="InterPro" id="IPR035906">
    <property type="entry name" value="MetI-like_sf"/>
</dbReference>
<evidence type="ECO:0000256" key="1">
    <source>
        <dbReference type="ARBA" id="ARBA00004651"/>
    </source>
</evidence>
<dbReference type="GO" id="GO:0042918">
    <property type="term" value="P:alkanesulfonate transmembrane transport"/>
    <property type="evidence" value="ECO:0007669"/>
    <property type="project" value="UniProtKB-ARBA"/>
</dbReference>
<dbReference type="PANTHER" id="PTHR30151">
    <property type="entry name" value="ALKANE SULFONATE ABC TRANSPORTER-RELATED, MEMBRANE SUBUNIT"/>
    <property type="match status" value="1"/>
</dbReference>
<reference evidence="9" key="1">
    <citation type="submission" date="2020-08" db="EMBL/GenBank/DDBJ databases">
        <title>Genome public.</title>
        <authorList>
            <person name="Liu C."/>
            <person name="Sun Q."/>
        </authorList>
    </citation>
    <scope>NUCLEOTIDE SEQUENCE</scope>
    <source>
        <strain evidence="9">NSJ-28</strain>
    </source>
</reference>
<dbReference type="InterPro" id="IPR000515">
    <property type="entry name" value="MetI-like"/>
</dbReference>
<keyword evidence="6 7" id="KW-0472">Membrane</keyword>
<feature type="transmembrane region" description="Helical" evidence="7">
    <location>
        <begin position="73"/>
        <end position="94"/>
    </location>
</feature>
<feature type="transmembrane region" description="Helical" evidence="7">
    <location>
        <begin position="12"/>
        <end position="32"/>
    </location>
</feature>
<dbReference type="EMBL" id="JACOPL010000002">
    <property type="protein sequence ID" value="MBC5724274.1"/>
    <property type="molecule type" value="Genomic_DNA"/>
</dbReference>
<dbReference type="FunFam" id="1.10.3720.10:FF:000003">
    <property type="entry name" value="Aliphatic sulfonate ABC transporter permease"/>
    <property type="match status" value="1"/>
</dbReference>
<name>A0A923RUV4_9FIRM</name>
<dbReference type="AlphaFoldDB" id="A0A923RUV4"/>
<dbReference type="PROSITE" id="PS50928">
    <property type="entry name" value="ABC_TM1"/>
    <property type="match status" value="1"/>
</dbReference>
<gene>
    <name evidence="9" type="ORF">H8S45_02160</name>
</gene>
<feature type="transmembrane region" description="Helical" evidence="7">
    <location>
        <begin position="228"/>
        <end position="246"/>
    </location>
</feature>
<keyword evidence="3" id="KW-1003">Cell membrane</keyword>
<keyword evidence="5 7" id="KW-1133">Transmembrane helix</keyword>
<dbReference type="SUPFAM" id="SSF161098">
    <property type="entry name" value="MetI-like"/>
    <property type="match status" value="1"/>
</dbReference>
<feature type="transmembrane region" description="Helical" evidence="7">
    <location>
        <begin position="106"/>
        <end position="126"/>
    </location>
</feature>
<evidence type="ECO:0000256" key="2">
    <source>
        <dbReference type="ARBA" id="ARBA00022448"/>
    </source>
</evidence>
<proteinExistence type="inferred from homology"/>
<protein>
    <submittedName>
        <fullName evidence="9">ABC transporter permease</fullName>
    </submittedName>
</protein>
<comment type="similarity">
    <text evidence="7">Belongs to the binding-protein-dependent transport system permease family.</text>
</comment>
<dbReference type="PANTHER" id="PTHR30151:SF0">
    <property type="entry name" value="ABC TRANSPORTER PERMEASE PROTEIN MJ0413-RELATED"/>
    <property type="match status" value="1"/>
</dbReference>
<feature type="domain" description="ABC transmembrane type-1" evidence="8">
    <location>
        <begin position="66"/>
        <end position="246"/>
    </location>
</feature>
<dbReference type="Proteomes" id="UP000606499">
    <property type="component" value="Unassembled WGS sequence"/>
</dbReference>
<accession>A0A923RUV4</accession>
<feature type="transmembrane region" description="Helical" evidence="7">
    <location>
        <begin position="132"/>
        <end position="151"/>
    </location>
</feature>